<dbReference type="InterPro" id="IPR036388">
    <property type="entry name" value="WH-like_DNA-bd_sf"/>
</dbReference>
<dbReference type="Pfam" id="PF00196">
    <property type="entry name" value="GerE"/>
    <property type="match status" value="1"/>
</dbReference>
<gene>
    <name evidence="5" type="ORF">FOY91_13845</name>
</gene>
<name>A0A558QZW7_9SPHN</name>
<dbReference type="GO" id="GO:0006355">
    <property type="term" value="P:regulation of DNA-templated transcription"/>
    <property type="evidence" value="ECO:0007669"/>
    <property type="project" value="InterPro"/>
</dbReference>
<dbReference type="InterPro" id="IPR036693">
    <property type="entry name" value="TF_LuxR_autoind-bd_dom_sf"/>
</dbReference>
<dbReference type="InterPro" id="IPR005143">
    <property type="entry name" value="TF_LuxR_autoind-bd_dom"/>
</dbReference>
<keyword evidence="1" id="KW-0805">Transcription regulation</keyword>
<accession>A0A558QZW7</accession>
<dbReference type="SMART" id="SM00421">
    <property type="entry name" value="HTH_LUXR"/>
    <property type="match status" value="1"/>
</dbReference>
<protein>
    <submittedName>
        <fullName evidence="5">LuxR family transcriptional regulator</fullName>
    </submittedName>
</protein>
<keyword evidence="2" id="KW-0238">DNA-binding</keyword>
<evidence type="ECO:0000313" key="6">
    <source>
        <dbReference type="Proteomes" id="UP000318681"/>
    </source>
</evidence>
<dbReference type="PANTHER" id="PTHR44688">
    <property type="entry name" value="DNA-BINDING TRANSCRIPTIONAL ACTIVATOR DEVR_DOSR"/>
    <property type="match status" value="1"/>
</dbReference>
<dbReference type="AlphaFoldDB" id="A0A558QZW7"/>
<proteinExistence type="predicted"/>
<evidence type="ECO:0000313" key="5">
    <source>
        <dbReference type="EMBL" id="TVV72675.1"/>
    </source>
</evidence>
<dbReference type="SUPFAM" id="SSF75516">
    <property type="entry name" value="Pheromone-binding domain of LuxR-like quorum-sensing transcription factors"/>
    <property type="match status" value="1"/>
</dbReference>
<dbReference type="PANTHER" id="PTHR44688:SF16">
    <property type="entry name" value="DNA-BINDING TRANSCRIPTIONAL ACTIVATOR DEVR_DOSR"/>
    <property type="match status" value="1"/>
</dbReference>
<evidence type="ECO:0000256" key="1">
    <source>
        <dbReference type="ARBA" id="ARBA00023015"/>
    </source>
</evidence>
<evidence type="ECO:0000256" key="2">
    <source>
        <dbReference type="ARBA" id="ARBA00023125"/>
    </source>
</evidence>
<feature type="domain" description="HTH luxR-type" evidence="4">
    <location>
        <begin position="183"/>
        <end position="248"/>
    </location>
</feature>
<evidence type="ECO:0000256" key="3">
    <source>
        <dbReference type="ARBA" id="ARBA00023163"/>
    </source>
</evidence>
<dbReference type="CDD" id="cd06170">
    <property type="entry name" value="LuxR_C_like"/>
    <property type="match status" value="1"/>
</dbReference>
<keyword evidence="6" id="KW-1185">Reference proteome</keyword>
<dbReference type="EMBL" id="VNIM01000059">
    <property type="protein sequence ID" value="TVV72675.1"/>
    <property type="molecule type" value="Genomic_DNA"/>
</dbReference>
<evidence type="ECO:0000259" key="4">
    <source>
        <dbReference type="PROSITE" id="PS50043"/>
    </source>
</evidence>
<comment type="caution">
    <text evidence="5">The sequence shown here is derived from an EMBL/GenBank/DDBJ whole genome shotgun (WGS) entry which is preliminary data.</text>
</comment>
<dbReference type="Proteomes" id="UP000318681">
    <property type="component" value="Unassembled WGS sequence"/>
</dbReference>
<keyword evidence="3" id="KW-0804">Transcription</keyword>
<dbReference type="InterPro" id="IPR000792">
    <property type="entry name" value="Tscrpt_reg_LuxR_C"/>
</dbReference>
<organism evidence="5 6">
    <name type="scientific">Alterirhizorhabdus solaris</name>
    <dbReference type="NCBI Taxonomy" id="2529389"/>
    <lineage>
        <taxon>Bacteria</taxon>
        <taxon>Pseudomonadati</taxon>
        <taxon>Pseudomonadota</taxon>
        <taxon>Alphaproteobacteria</taxon>
        <taxon>Sphingomonadales</taxon>
        <taxon>Rhizorhabdaceae</taxon>
        <taxon>Alterirhizorhabdus</taxon>
    </lineage>
</organism>
<dbReference type="SUPFAM" id="SSF46894">
    <property type="entry name" value="C-terminal effector domain of the bipartite response regulators"/>
    <property type="match status" value="1"/>
</dbReference>
<dbReference type="Pfam" id="PF03472">
    <property type="entry name" value="Autoind_bind"/>
    <property type="match status" value="1"/>
</dbReference>
<dbReference type="RefSeq" id="WP_145153054.1">
    <property type="nucleotide sequence ID" value="NZ_VNIM01000059.1"/>
</dbReference>
<dbReference type="GO" id="GO:0003677">
    <property type="term" value="F:DNA binding"/>
    <property type="evidence" value="ECO:0007669"/>
    <property type="project" value="UniProtKB-KW"/>
</dbReference>
<dbReference type="InterPro" id="IPR016032">
    <property type="entry name" value="Sig_transdc_resp-reg_C-effctor"/>
</dbReference>
<sequence length="257" mass="27972">MQTVRADADGRTIYRAVQEFAATAHKIGSMADLSAAVADISAWLGFDRFAIVNHVDFGRIVPGIRLTNYPVEFIGRLRELGLTRDPVLRASERAGVGFSWDQIPTLISLREGDHAYMREAAKFGLVNGFTVPNNIPGEILGSCHFAVGADPLPRAHFAAAQSVGAFGFEAARRLAGEMTAQGPSPDPAPLSQRQRDCLIQVARGKSDGVIAEILGLRPRTVNEYVEAAKRRYVVATRQQLVVRALFSSEISFSEVLH</sequence>
<dbReference type="OrthoDB" id="3170288at2"/>
<dbReference type="Gene3D" id="1.10.10.10">
    <property type="entry name" value="Winged helix-like DNA-binding domain superfamily/Winged helix DNA-binding domain"/>
    <property type="match status" value="1"/>
</dbReference>
<dbReference type="PROSITE" id="PS50043">
    <property type="entry name" value="HTH_LUXR_2"/>
    <property type="match status" value="1"/>
</dbReference>
<dbReference type="Gene3D" id="3.30.450.80">
    <property type="entry name" value="Transcription factor LuxR-like, autoinducer-binding domain"/>
    <property type="match status" value="1"/>
</dbReference>
<reference evidence="5 6" key="1">
    <citation type="submission" date="2019-07" db="EMBL/GenBank/DDBJ databases">
        <title>Sphingomonas solaris sp. nov., isolated from a solar panel from Boston, Massachusetts.</title>
        <authorList>
            <person name="Tanner K."/>
            <person name="Pascual J."/>
            <person name="Mancuso C."/>
            <person name="Pereto J."/>
            <person name="Khalil A."/>
            <person name="Vilanova C."/>
        </authorList>
    </citation>
    <scope>NUCLEOTIDE SEQUENCE [LARGE SCALE GENOMIC DNA]</scope>
    <source>
        <strain evidence="5 6">R4DWN</strain>
    </source>
</reference>